<evidence type="ECO:0000313" key="2">
    <source>
        <dbReference type="EMBL" id="UYQ60470.1"/>
    </source>
</evidence>
<protein>
    <submittedName>
        <fullName evidence="2">Streptophobe family protein</fullName>
    </submittedName>
</protein>
<keyword evidence="1" id="KW-0812">Transmembrane</keyword>
<feature type="transmembrane region" description="Helical" evidence="1">
    <location>
        <begin position="247"/>
        <end position="271"/>
    </location>
</feature>
<dbReference type="InterPro" id="IPR047724">
    <property type="entry name" value="Streptophobe"/>
</dbReference>
<feature type="transmembrane region" description="Helical" evidence="1">
    <location>
        <begin position="176"/>
        <end position="195"/>
    </location>
</feature>
<organism evidence="2 3">
    <name type="scientific">Streptomyces peucetius</name>
    <dbReference type="NCBI Taxonomy" id="1950"/>
    <lineage>
        <taxon>Bacteria</taxon>
        <taxon>Bacillati</taxon>
        <taxon>Actinomycetota</taxon>
        <taxon>Actinomycetes</taxon>
        <taxon>Kitasatosporales</taxon>
        <taxon>Streptomycetaceae</taxon>
        <taxon>Streptomyces</taxon>
    </lineage>
</organism>
<reference evidence="2" key="1">
    <citation type="submission" date="2022-10" db="EMBL/GenBank/DDBJ databases">
        <title>Cytochrome P450 Catalyzes Benzene Ring Formation in the Biosynthesis of Trialkyl-Substituted Aromatic Polyketides.</title>
        <authorList>
            <person name="Zhao E."/>
            <person name="Ge H."/>
        </authorList>
    </citation>
    <scope>NUCLEOTIDE SEQUENCE</scope>
    <source>
        <strain evidence="2">NA0869</strain>
    </source>
</reference>
<feature type="transmembrane region" description="Helical" evidence="1">
    <location>
        <begin position="54"/>
        <end position="74"/>
    </location>
</feature>
<sequence length="427" mass="44193">MSQQAPSSPGSAARPAHGWAHALAAVLGGLVVMAVVAALGLWAAGAADLPDGGFLPVVAALVVMAAGGTVEVAGEAGLIAETRAGLTALPLSVSLVGALTVAAGFLRPLRHRAVASARELAGWAARLAVLWLLALIGLSALARHTFTIPIEDPTGGFLEELLDAGPRVGFRTDLPLTLVFGLLWLAAVLALAVLVSRGAPLPARLLRFQESVRPAAYAMVALLLAYVAGGIVIGIVVALTRDSTADTFAVIFLGLPNLVWLALTIGLGASWEGRVEGPFGLPMPQLLDEVLRTGGMSRLDLSTLTERDGRAWWLLVAAVVLVTAAAFVMAVRSPARTRLWQHALHMAVALVLTVLTVCLLVRLYAHYGLSLLGIGDLGGDLAGEVALRPNLWPALGLAALWGLVTGPIGGLLAARVHRRGQAPPRSQ</sequence>
<proteinExistence type="predicted"/>
<feature type="transmembrane region" description="Helical" evidence="1">
    <location>
        <begin position="311"/>
        <end position="331"/>
    </location>
</feature>
<dbReference type="Proteomes" id="UP001163878">
    <property type="component" value="Chromosome"/>
</dbReference>
<feature type="transmembrane region" description="Helical" evidence="1">
    <location>
        <begin position="391"/>
        <end position="414"/>
    </location>
</feature>
<name>A0ABY6I0H7_STRPE</name>
<keyword evidence="3" id="KW-1185">Reference proteome</keyword>
<evidence type="ECO:0000313" key="3">
    <source>
        <dbReference type="Proteomes" id="UP001163878"/>
    </source>
</evidence>
<accession>A0ABY6I0H7</accession>
<feature type="transmembrane region" description="Helical" evidence="1">
    <location>
        <begin position="86"/>
        <end position="108"/>
    </location>
</feature>
<keyword evidence="1" id="KW-1133">Transmembrane helix</keyword>
<evidence type="ECO:0000256" key="1">
    <source>
        <dbReference type="SAM" id="Phobius"/>
    </source>
</evidence>
<dbReference type="NCBIfam" id="NF038391">
    <property type="entry name" value="streptophobe"/>
    <property type="match status" value="1"/>
</dbReference>
<feature type="transmembrane region" description="Helical" evidence="1">
    <location>
        <begin position="343"/>
        <end position="365"/>
    </location>
</feature>
<gene>
    <name evidence="2" type="ORF">OGH68_02585</name>
</gene>
<keyword evidence="1" id="KW-0472">Membrane</keyword>
<dbReference type="EMBL" id="CP107567">
    <property type="protein sequence ID" value="UYQ60470.1"/>
    <property type="molecule type" value="Genomic_DNA"/>
</dbReference>
<dbReference type="RefSeq" id="WP_264241676.1">
    <property type="nucleotide sequence ID" value="NZ_CP107567.1"/>
</dbReference>
<feature type="transmembrane region" description="Helical" evidence="1">
    <location>
        <begin position="21"/>
        <end position="42"/>
    </location>
</feature>
<feature type="transmembrane region" description="Helical" evidence="1">
    <location>
        <begin position="120"/>
        <end position="141"/>
    </location>
</feature>
<feature type="transmembrane region" description="Helical" evidence="1">
    <location>
        <begin position="215"/>
        <end position="240"/>
    </location>
</feature>